<keyword evidence="1" id="KW-0812">Transmembrane</keyword>
<reference evidence="2 3" key="1">
    <citation type="journal article" date="2012" name="J. Bacteriol.">
        <title>Draft genome sequence of Methanobacterium formicicum DSM 3637, an archaebacterium isolated from the methane producer amoeba Pelomyxa palustris.</title>
        <authorList>
            <person name="Gutierrez G."/>
        </authorList>
    </citation>
    <scope>NUCLEOTIDE SEQUENCE [LARGE SCALE GENOMIC DNA]</scope>
    <source>
        <strain evidence="3">DSM 3637 / PP1</strain>
    </source>
</reference>
<sequence length="213" mass="25308">MEKSLICVIGPDGTGKTTQIELLINYFEKNGFHYKYQWLRFYHFFSLPLLLLARFYGLSEVKILDDGEKIGYHYFHRSKLISHIYPILLFADTFLLIFFKIYLPLLFGKKIICDRFIYDTIVDLMVSTSNYELYKSRVGKLFLMLIPRNKKIFLLISNETTLKTRREDIKKDRNIGLKIELYEKLANEFNLKTIDTQESINLVHEQLIRGLNE</sequence>
<comment type="caution">
    <text evidence="2">The sequence shown here is derived from an EMBL/GenBank/DDBJ whole genome shotgun (WGS) entry which is preliminary data.</text>
</comment>
<dbReference type="EMBL" id="AMPO01000002">
    <property type="protein sequence ID" value="EKF86358.1"/>
    <property type="molecule type" value="Genomic_DNA"/>
</dbReference>
<dbReference type="Gene3D" id="3.40.50.300">
    <property type="entry name" value="P-loop containing nucleotide triphosphate hydrolases"/>
    <property type="match status" value="1"/>
</dbReference>
<dbReference type="AlphaFoldDB" id="K2R1H9"/>
<dbReference type="SUPFAM" id="SSF52540">
    <property type="entry name" value="P-loop containing nucleoside triphosphate hydrolases"/>
    <property type="match status" value="1"/>
</dbReference>
<gene>
    <name evidence="2" type="ORF">A994_02708</name>
</gene>
<feature type="transmembrane region" description="Helical" evidence="1">
    <location>
        <begin position="41"/>
        <end position="59"/>
    </location>
</feature>
<evidence type="ECO:0000256" key="1">
    <source>
        <dbReference type="SAM" id="Phobius"/>
    </source>
</evidence>
<feature type="transmembrane region" description="Helical" evidence="1">
    <location>
        <begin position="80"/>
        <end position="103"/>
    </location>
</feature>
<evidence type="ECO:0000313" key="3">
    <source>
        <dbReference type="Proteomes" id="UP000007360"/>
    </source>
</evidence>
<dbReference type="OrthoDB" id="43083at2157"/>
<evidence type="ECO:0008006" key="4">
    <source>
        <dbReference type="Google" id="ProtNLM"/>
    </source>
</evidence>
<evidence type="ECO:0000313" key="2">
    <source>
        <dbReference type="EMBL" id="EKF86358.1"/>
    </source>
</evidence>
<dbReference type="RefSeq" id="WP_004029737.1">
    <property type="nucleotide sequence ID" value="NZ_AMPO01000002.1"/>
</dbReference>
<organism evidence="2 3">
    <name type="scientific">Methanobacterium formicicum (strain DSM 3637 / PP1)</name>
    <dbReference type="NCBI Taxonomy" id="1204725"/>
    <lineage>
        <taxon>Archaea</taxon>
        <taxon>Methanobacteriati</taxon>
        <taxon>Methanobacteriota</taxon>
        <taxon>Methanomada group</taxon>
        <taxon>Methanobacteria</taxon>
        <taxon>Methanobacteriales</taxon>
        <taxon>Methanobacteriaceae</taxon>
        <taxon>Methanobacterium</taxon>
    </lineage>
</organism>
<dbReference type="InterPro" id="IPR027417">
    <property type="entry name" value="P-loop_NTPase"/>
</dbReference>
<proteinExistence type="predicted"/>
<accession>K2R1H9</accession>
<dbReference type="Proteomes" id="UP000007360">
    <property type="component" value="Unassembled WGS sequence"/>
</dbReference>
<keyword evidence="1" id="KW-1133">Transmembrane helix</keyword>
<protein>
    <recommendedName>
        <fullName evidence="4">Thymidylate kinase</fullName>
    </recommendedName>
</protein>
<dbReference type="PATRIC" id="fig|1204725.3.peg.544"/>
<keyword evidence="3" id="KW-1185">Reference proteome</keyword>
<name>K2R1H9_METFP</name>
<keyword evidence="1" id="KW-0472">Membrane</keyword>